<name>A0A3E0U340_9GAMM</name>
<keyword evidence="4" id="KW-1185">Reference proteome</keyword>
<dbReference type="AlphaFoldDB" id="A0A3E0U340"/>
<dbReference type="Pfam" id="PF00534">
    <property type="entry name" value="Glycos_transf_1"/>
    <property type="match status" value="1"/>
</dbReference>
<feature type="domain" description="Glycosyl transferase family 1" evidence="1">
    <location>
        <begin position="170"/>
        <end position="332"/>
    </location>
</feature>
<comment type="caution">
    <text evidence="3">The sequence shown here is derived from an EMBL/GenBank/DDBJ whole genome shotgun (WGS) entry which is preliminary data.</text>
</comment>
<reference evidence="4" key="1">
    <citation type="submission" date="2018-08" db="EMBL/GenBank/DDBJ databases">
        <title>Thalassotalea euphylliae genome.</title>
        <authorList>
            <person name="Summers S."/>
            <person name="Rice S.A."/>
            <person name="Freckelton M.L."/>
            <person name="Nedved B.T."/>
            <person name="Hadfield M.G."/>
        </authorList>
    </citation>
    <scope>NUCLEOTIDE SEQUENCE [LARGE SCALE GENOMIC DNA]</scope>
    <source>
        <strain evidence="4">H3</strain>
    </source>
</reference>
<accession>A0A3E0U340</accession>
<evidence type="ECO:0000313" key="4">
    <source>
        <dbReference type="Proteomes" id="UP000256899"/>
    </source>
</evidence>
<evidence type="ECO:0000313" key="3">
    <source>
        <dbReference type="EMBL" id="REL31140.1"/>
    </source>
</evidence>
<dbReference type="CDD" id="cd03801">
    <property type="entry name" value="GT4_PimA-like"/>
    <property type="match status" value="1"/>
</dbReference>
<protein>
    <submittedName>
        <fullName evidence="3">Glycosyltransferase family 1 protein</fullName>
    </submittedName>
</protein>
<dbReference type="RefSeq" id="WP_116015759.1">
    <property type="nucleotide sequence ID" value="NZ_QUOT01000001.1"/>
</dbReference>
<dbReference type="SUPFAM" id="SSF53756">
    <property type="entry name" value="UDP-Glycosyltransferase/glycogen phosphorylase"/>
    <property type="match status" value="1"/>
</dbReference>
<evidence type="ECO:0000259" key="1">
    <source>
        <dbReference type="Pfam" id="PF00534"/>
    </source>
</evidence>
<dbReference type="Proteomes" id="UP000256899">
    <property type="component" value="Unassembled WGS sequence"/>
</dbReference>
<dbReference type="InterPro" id="IPR001296">
    <property type="entry name" value="Glyco_trans_1"/>
</dbReference>
<dbReference type="PANTHER" id="PTHR45947:SF3">
    <property type="entry name" value="SULFOQUINOVOSYL TRANSFERASE SQD2"/>
    <property type="match status" value="1"/>
</dbReference>
<gene>
    <name evidence="3" type="ORF">DXX94_10690</name>
</gene>
<dbReference type="InterPro" id="IPR050194">
    <property type="entry name" value="Glycosyltransferase_grp1"/>
</dbReference>
<keyword evidence="3" id="KW-0808">Transferase</keyword>
<feature type="domain" description="Glycosyltransferase subfamily 4-like N-terminal" evidence="2">
    <location>
        <begin position="18"/>
        <end position="167"/>
    </location>
</feature>
<dbReference type="PANTHER" id="PTHR45947">
    <property type="entry name" value="SULFOQUINOVOSYL TRANSFERASE SQD2"/>
    <property type="match status" value="1"/>
</dbReference>
<organism evidence="3 4">
    <name type="scientific">Thalassotalea euphylliae</name>
    <dbReference type="NCBI Taxonomy" id="1655234"/>
    <lineage>
        <taxon>Bacteria</taxon>
        <taxon>Pseudomonadati</taxon>
        <taxon>Pseudomonadota</taxon>
        <taxon>Gammaproteobacteria</taxon>
        <taxon>Alteromonadales</taxon>
        <taxon>Colwelliaceae</taxon>
        <taxon>Thalassotalea</taxon>
    </lineage>
</organism>
<sequence>MANVSRVAIVGPLPPPAGGMANQTEQLASFLEAEGVTVTVIQVNAAYQPAWVGKIPMFRALVRLVQYQRRLKQQLVDADVVHIMANSGWSWHLFAAPAIKVAKQLNKAVVLNYRGGYAADFFDKSWHQVKKTLDLVDDIVVPSSYLQSVFSEYGKTSKIIPNVLNEQRFNRFERQSAMKPTVIVTRNLEAIYDVATAIKVFAGIKPQFPDAELKVAGTGPELSNLKTLVASLGLAENVAFVGRLAPDEVSALYKSADLMLNTSVVDNSPNSLIESLACGTPVVSTNVGGIPKLVTDGHDALLANPRDVESLIKLSLSLLEDNSERERLTNNGLITIEKFSWLSVWQALASCYQAAYVGAKND</sequence>
<proteinExistence type="predicted"/>
<dbReference type="EMBL" id="QUOT01000001">
    <property type="protein sequence ID" value="REL31140.1"/>
    <property type="molecule type" value="Genomic_DNA"/>
</dbReference>
<dbReference type="Gene3D" id="3.40.50.2000">
    <property type="entry name" value="Glycogen Phosphorylase B"/>
    <property type="match status" value="2"/>
</dbReference>
<dbReference type="Pfam" id="PF13439">
    <property type="entry name" value="Glyco_transf_4"/>
    <property type="match status" value="1"/>
</dbReference>
<evidence type="ECO:0000259" key="2">
    <source>
        <dbReference type="Pfam" id="PF13439"/>
    </source>
</evidence>
<dbReference type="GO" id="GO:0016757">
    <property type="term" value="F:glycosyltransferase activity"/>
    <property type="evidence" value="ECO:0007669"/>
    <property type="project" value="InterPro"/>
</dbReference>
<dbReference type="InterPro" id="IPR028098">
    <property type="entry name" value="Glyco_trans_4-like_N"/>
</dbReference>